<evidence type="ECO:0000313" key="1">
    <source>
        <dbReference type="EMBL" id="SOD89982.1"/>
    </source>
</evidence>
<keyword evidence="2" id="KW-1185">Reference proteome</keyword>
<dbReference type="Proteomes" id="UP000219452">
    <property type="component" value="Unassembled WGS sequence"/>
</dbReference>
<evidence type="ECO:0000313" key="2">
    <source>
        <dbReference type="Proteomes" id="UP000219452"/>
    </source>
</evidence>
<protein>
    <submittedName>
        <fullName evidence="1">Uncharacterized protein</fullName>
    </submittedName>
</protein>
<dbReference type="RefSeq" id="WP_245877850.1">
    <property type="nucleotide sequence ID" value="NZ_OCNH01000002.1"/>
</dbReference>
<name>A0A286G3C7_9BACT</name>
<sequence length="80" mass="9372">MIDERATTWNQLMDFLYEDAWTPSLRRFRPPFAFRGMADVAFSLDTSLMRLGEGCQKSERHLLLNFKKYALHAPICTENT</sequence>
<proteinExistence type="predicted"/>
<dbReference type="AlphaFoldDB" id="A0A286G3C7"/>
<reference evidence="2" key="1">
    <citation type="submission" date="2017-09" db="EMBL/GenBank/DDBJ databases">
        <authorList>
            <person name="Varghese N."/>
            <person name="Submissions S."/>
        </authorList>
    </citation>
    <scope>NUCLEOTIDE SEQUENCE [LARGE SCALE GENOMIC DNA]</scope>
    <source>
        <strain evidence="2">DSM 29961</strain>
    </source>
</reference>
<accession>A0A286G3C7</accession>
<organism evidence="1 2">
    <name type="scientific">Spirosoma fluviale</name>
    <dbReference type="NCBI Taxonomy" id="1597977"/>
    <lineage>
        <taxon>Bacteria</taxon>
        <taxon>Pseudomonadati</taxon>
        <taxon>Bacteroidota</taxon>
        <taxon>Cytophagia</taxon>
        <taxon>Cytophagales</taxon>
        <taxon>Cytophagaceae</taxon>
        <taxon>Spirosoma</taxon>
    </lineage>
</organism>
<dbReference type="EMBL" id="OCNH01000002">
    <property type="protein sequence ID" value="SOD89982.1"/>
    <property type="molecule type" value="Genomic_DNA"/>
</dbReference>
<gene>
    <name evidence="1" type="ORF">SAMN06269250_3256</name>
</gene>